<keyword evidence="4" id="KW-0378">Hydrolase</keyword>
<feature type="domain" description="AAA+ ATPase" evidence="3">
    <location>
        <begin position="508"/>
        <end position="643"/>
    </location>
</feature>
<dbReference type="AlphaFoldDB" id="A0A6A5R0L9"/>
<evidence type="ECO:0000259" key="3">
    <source>
        <dbReference type="SMART" id="SM00382"/>
    </source>
</evidence>
<dbReference type="PROSITE" id="PS00674">
    <property type="entry name" value="AAA"/>
    <property type="match status" value="1"/>
</dbReference>
<name>A0A6A5R0L9_AMPQU</name>
<evidence type="ECO:0000256" key="2">
    <source>
        <dbReference type="ARBA" id="ARBA00022840"/>
    </source>
</evidence>
<keyword evidence="1" id="KW-0547">Nucleotide-binding</keyword>
<dbReference type="EMBL" id="ML979132">
    <property type="protein sequence ID" value="KAF1921212.1"/>
    <property type="molecule type" value="Genomic_DNA"/>
</dbReference>
<dbReference type="PANTHER" id="PTHR23077:SF27">
    <property type="entry name" value="ATPASE FAMILY GENE 2 PROTEIN HOMOLOG A"/>
    <property type="match status" value="1"/>
</dbReference>
<protein>
    <submittedName>
        <fullName evidence="4">P-loop containing nucleoside triphosphate hydrolase protein</fullName>
    </submittedName>
</protein>
<accession>A0A6A5R0L9</accession>
<dbReference type="GO" id="GO:0005524">
    <property type="term" value="F:ATP binding"/>
    <property type="evidence" value="ECO:0007669"/>
    <property type="project" value="UniProtKB-KW"/>
</dbReference>
<dbReference type="FunFam" id="3.40.50.300:FF:002219">
    <property type="entry name" value="Transitional endoplasmic reticulum ATPase"/>
    <property type="match status" value="1"/>
</dbReference>
<dbReference type="FunFam" id="1.10.8.60:FF:000257">
    <property type="entry name" value="Transitional endoplasmic reticulum ATPase TER94-like Protein"/>
    <property type="match status" value="1"/>
</dbReference>
<dbReference type="InterPro" id="IPR003593">
    <property type="entry name" value="AAA+_ATPase"/>
</dbReference>
<dbReference type="InterPro" id="IPR027417">
    <property type="entry name" value="P-loop_NTPase"/>
</dbReference>
<dbReference type="Gene3D" id="3.40.50.300">
    <property type="entry name" value="P-loop containing nucleotide triphosphate hydrolases"/>
    <property type="match status" value="2"/>
</dbReference>
<keyword evidence="5" id="KW-1185">Reference proteome</keyword>
<dbReference type="FunFam" id="1.10.8.60:FF:000178">
    <property type="entry name" value="CDC48/VCP homolog, AAA superfamily"/>
    <property type="match status" value="1"/>
</dbReference>
<dbReference type="InterPro" id="IPR050168">
    <property type="entry name" value="AAA_ATPase_domain"/>
</dbReference>
<dbReference type="Gene3D" id="1.10.8.60">
    <property type="match status" value="2"/>
</dbReference>
<evidence type="ECO:0000313" key="5">
    <source>
        <dbReference type="Proteomes" id="UP000800096"/>
    </source>
</evidence>
<dbReference type="PANTHER" id="PTHR23077">
    <property type="entry name" value="AAA-FAMILY ATPASE"/>
    <property type="match status" value="1"/>
</dbReference>
<dbReference type="SMART" id="SM00382">
    <property type="entry name" value="AAA"/>
    <property type="match status" value="2"/>
</dbReference>
<dbReference type="SUPFAM" id="SSF52540">
    <property type="entry name" value="P-loop containing nucleoside triphosphate hydrolases"/>
    <property type="match status" value="2"/>
</dbReference>
<dbReference type="InterPro" id="IPR041569">
    <property type="entry name" value="AAA_lid_3"/>
</dbReference>
<dbReference type="OrthoDB" id="27435at2759"/>
<gene>
    <name evidence="4" type="ORF">BDU57DRAFT_439848</name>
</gene>
<feature type="domain" description="AAA+ ATPase" evidence="3">
    <location>
        <begin position="246"/>
        <end position="369"/>
    </location>
</feature>
<dbReference type="Proteomes" id="UP000800096">
    <property type="component" value="Unassembled WGS sequence"/>
</dbReference>
<proteinExistence type="predicted"/>
<reference evidence="4" key="1">
    <citation type="journal article" date="2020" name="Stud. Mycol.">
        <title>101 Dothideomycetes genomes: a test case for predicting lifestyles and emergence of pathogens.</title>
        <authorList>
            <person name="Haridas S."/>
            <person name="Albert R."/>
            <person name="Binder M."/>
            <person name="Bloem J."/>
            <person name="Labutti K."/>
            <person name="Salamov A."/>
            <person name="Andreopoulos B."/>
            <person name="Baker S."/>
            <person name="Barry K."/>
            <person name="Bills G."/>
            <person name="Bluhm B."/>
            <person name="Cannon C."/>
            <person name="Castanera R."/>
            <person name="Culley D."/>
            <person name="Daum C."/>
            <person name="Ezra D."/>
            <person name="Gonzalez J."/>
            <person name="Henrissat B."/>
            <person name="Kuo A."/>
            <person name="Liang C."/>
            <person name="Lipzen A."/>
            <person name="Lutzoni F."/>
            <person name="Magnuson J."/>
            <person name="Mondo S."/>
            <person name="Nolan M."/>
            <person name="Ohm R."/>
            <person name="Pangilinan J."/>
            <person name="Park H.-J."/>
            <person name="Ramirez L."/>
            <person name="Alfaro M."/>
            <person name="Sun H."/>
            <person name="Tritt A."/>
            <person name="Yoshinaga Y."/>
            <person name="Zwiers L.-H."/>
            <person name="Turgeon B."/>
            <person name="Goodwin S."/>
            <person name="Spatafora J."/>
            <person name="Crous P."/>
            <person name="Grigoriev I."/>
        </authorList>
    </citation>
    <scope>NUCLEOTIDE SEQUENCE</scope>
    <source>
        <strain evidence="4">HMLAC05119</strain>
    </source>
</reference>
<dbReference type="InterPro" id="IPR003959">
    <property type="entry name" value="ATPase_AAA_core"/>
</dbReference>
<keyword evidence="2" id="KW-0067">ATP-binding</keyword>
<evidence type="ECO:0000313" key="4">
    <source>
        <dbReference type="EMBL" id="KAF1921212.1"/>
    </source>
</evidence>
<dbReference type="Pfam" id="PF00004">
    <property type="entry name" value="AAA"/>
    <property type="match status" value="2"/>
</dbReference>
<dbReference type="GO" id="GO:0016887">
    <property type="term" value="F:ATP hydrolysis activity"/>
    <property type="evidence" value="ECO:0007669"/>
    <property type="project" value="InterPro"/>
</dbReference>
<evidence type="ECO:0000256" key="1">
    <source>
        <dbReference type="ARBA" id="ARBA00022741"/>
    </source>
</evidence>
<dbReference type="Pfam" id="PF17862">
    <property type="entry name" value="AAA_lid_3"/>
    <property type="match status" value="2"/>
</dbReference>
<dbReference type="InterPro" id="IPR003960">
    <property type="entry name" value="ATPase_AAA_CS"/>
</dbReference>
<dbReference type="GO" id="GO:0005737">
    <property type="term" value="C:cytoplasm"/>
    <property type="evidence" value="ECO:0007669"/>
    <property type="project" value="TreeGrafter"/>
</dbReference>
<organism evidence="4 5">
    <name type="scientific">Ampelomyces quisqualis</name>
    <name type="common">Powdery mildew agent</name>
    <dbReference type="NCBI Taxonomy" id="50730"/>
    <lineage>
        <taxon>Eukaryota</taxon>
        <taxon>Fungi</taxon>
        <taxon>Dikarya</taxon>
        <taxon>Ascomycota</taxon>
        <taxon>Pezizomycotina</taxon>
        <taxon>Dothideomycetes</taxon>
        <taxon>Pleosporomycetidae</taxon>
        <taxon>Pleosporales</taxon>
        <taxon>Pleosporineae</taxon>
        <taxon>Phaeosphaeriaceae</taxon>
        <taxon>Ampelomyces</taxon>
    </lineage>
</organism>
<sequence length="742" mass="81879">MSAATAFALRPLERNPLSASGNALEGAFRVYLSQREQKTLSLANGDLVRLKTATGFKGYAVAWLASQTNPGSKPIAKVTDLLREQYGLSLNDPVFVDRASDCWKPLNTIEVSVPESAEQKFASAEELLYWVRHALVDLDIILPGCTFPIQPKGPKTQHKSNKLRMHVNSIEPQPDEKHAVYFDPIKTQVTTSSDISCGRRPLSPSGTLQLRRDGIGGLTGQIATVDRTLSFLTSAALSSSDQYLLGPTTLLFHGPEGTGKTLLLERLAECPWQQVFRINSETHPKGQAKAIVETFEDARNHKPSLILMDNLDRFLEKADTLVNRLRAELAKLEGSQVVVAAAARSVYDIDTSLRTTSAFKTELELFPPNVRQRNETLRQILGPGRKIGNIDFSTLAARTHGFVGRDLHKLCGLARNRRVQRAFESLDDDEKATLGEILEKTDFVIQEDFDAVIDQVQPTVLKESILEVPKVRWTDIAGLDHVRAVLEAITIRPFKYPDLDVKFGGPQSRKGVLLYGPPGCAKTLIAQAVATESNQNFLAVKGSELIKMYVGESERAIRDVFRRARAAKPCIIFFDEIDSIGKSREKTQESGLNVVTTLLNEMDGIEALKDVFIIGATNRPDILDSALIRTGRFDAHIHIGLPTEEARKQILQIHTKKRPLAADVDLGVVAGKTEGSSGADISGLCAVAVEFAISDYEKAPESEPLIRMCHFEQALAQHVAHTVQDEAERYRNWRPGKSLTEG</sequence>